<feature type="domain" description="Homeobox" evidence="13">
    <location>
        <begin position="241"/>
        <end position="301"/>
    </location>
</feature>
<evidence type="ECO:0000256" key="10">
    <source>
        <dbReference type="PROSITE-ProRule" id="PRU00125"/>
    </source>
</evidence>
<keyword evidence="3" id="KW-0677">Repeat</keyword>
<keyword evidence="7 9" id="KW-0371">Homeobox</keyword>
<dbReference type="Pfam" id="PF00046">
    <property type="entry name" value="Homeodomain"/>
    <property type="match status" value="1"/>
</dbReference>
<protein>
    <submittedName>
        <fullName evidence="14">Uncharacterized protein</fullName>
    </submittedName>
</protein>
<evidence type="ECO:0000313" key="15">
    <source>
        <dbReference type="Proteomes" id="UP001177023"/>
    </source>
</evidence>
<dbReference type="SMART" id="SM00132">
    <property type="entry name" value="LIM"/>
    <property type="match status" value="2"/>
</dbReference>
<dbReference type="GO" id="GO:0046872">
    <property type="term" value="F:metal ion binding"/>
    <property type="evidence" value="ECO:0007669"/>
    <property type="project" value="UniProtKB-KW"/>
</dbReference>
<dbReference type="PANTHER" id="PTHR24208">
    <property type="entry name" value="LIM/HOMEOBOX PROTEIN LHX"/>
    <property type="match status" value="1"/>
</dbReference>
<dbReference type="InterPro" id="IPR001356">
    <property type="entry name" value="HD"/>
</dbReference>
<evidence type="ECO:0000256" key="9">
    <source>
        <dbReference type="PROSITE-ProRule" id="PRU00108"/>
    </source>
</evidence>
<gene>
    <name evidence="14" type="ORF">MSPICULIGERA_LOCUS4147</name>
</gene>
<keyword evidence="15" id="KW-1185">Reference proteome</keyword>
<accession>A0AA36FSK7</accession>
<dbReference type="SUPFAM" id="SSF57716">
    <property type="entry name" value="Glucocorticoid receptor-like (DNA-binding domain)"/>
    <property type="match status" value="1"/>
</dbReference>
<organism evidence="14 15">
    <name type="scientific">Mesorhabditis spiculigera</name>
    <dbReference type="NCBI Taxonomy" id="96644"/>
    <lineage>
        <taxon>Eukaryota</taxon>
        <taxon>Metazoa</taxon>
        <taxon>Ecdysozoa</taxon>
        <taxon>Nematoda</taxon>
        <taxon>Chromadorea</taxon>
        <taxon>Rhabditida</taxon>
        <taxon>Rhabditina</taxon>
        <taxon>Rhabditomorpha</taxon>
        <taxon>Rhabditoidea</taxon>
        <taxon>Rhabditidae</taxon>
        <taxon>Mesorhabditinae</taxon>
        <taxon>Mesorhabditis</taxon>
    </lineage>
</organism>
<evidence type="ECO:0000256" key="1">
    <source>
        <dbReference type="ARBA" id="ARBA00004123"/>
    </source>
</evidence>
<comment type="subcellular location">
    <subcellularLocation>
        <location evidence="1 9 11">Nucleus</location>
    </subcellularLocation>
</comment>
<dbReference type="Proteomes" id="UP001177023">
    <property type="component" value="Unassembled WGS sequence"/>
</dbReference>
<feature type="domain" description="LIM zinc-binding" evidence="12">
    <location>
        <begin position="35"/>
        <end position="94"/>
    </location>
</feature>
<evidence type="ECO:0000256" key="4">
    <source>
        <dbReference type="ARBA" id="ARBA00022833"/>
    </source>
</evidence>
<keyword evidence="5 10" id="KW-0440">LIM domain</keyword>
<dbReference type="InterPro" id="IPR050453">
    <property type="entry name" value="LIM_Homeobox_TF"/>
</dbReference>
<keyword evidence="4 10" id="KW-0862">Zinc</keyword>
<evidence type="ECO:0000256" key="2">
    <source>
        <dbReference type="ARBA" id="ARBA00022723"/>
    </source>
</evidence>
<dbReference type="PROSITE" id="PS00027">
    <property type="entry name" value="HOMEOBOX_1"/>
    <property type="match status" value="1"/>
</dbReference>
<reference evidence="14" key="1">
    <citation type="submission" date="2023-06" db="EMBL/GenBank/DDBJ databases">
        <authorList>
            <person name="Delattre M."/>
        </authorList>
    </citation>
    <scope>NUCLEOTIDE SEQUENCE</scope>
    <source>
        <strain evidence="14">AF72</strain>
    </source>
</reference>
<evidence type="ECO:0000256" key="6">
    <source>
        <dbReference type="ARBA" id="ARBA00023125"/>
    </source>
</evidence>
<name>A0AA36FSK7_9BILA</name>
<dbReference type="InterPro" id="IPR009057">
    <property type="entry name" value="Homeodomain-like_sf"/>
</dbReference>
<dbReference type="Pfam" id="PF00412">
    <property type="entry name" value="LIM"/>
    <property type="match status" value="2"/>
</dbReference>
<dbReference type="EMBL" id="CATQJA010001055">
    <property type="protein sequence ID" value="CAJ0565509.1"/>
    <property type="molecule type" value="Genomic_DNA"/>
</dbReference>
<evidence type="ECO:0000256" key="8">
    <source>
        <dbReference type="ARBA" id="ARBA00023242"/>
    </source>
</evidence>
<dbReference type="AlphaFoldDB" id="A0AA36FSK7"/>
<dbReference type="SMART" id="SM00389">
    <property type="entry name" value="HOX"/>
    <property type="match status" value="1"/>
</dbReference>
<feature type="domain" description="LIM zinc-binding" evidence="12">
    <location>
        <begin position="95"/>
        <end position="160"/>
    </location>
</feature>
<proteinExistence type="predicted"/>
<dbReference type="FunFam" id="1.10.10.60:FF:000620">
    <property type="entry name" value="Mechanosensory protein 3"/>
    <property type="match status" value="1"/>
</dbReference>
<dbReference type="InterPro" id="IPR017970">
    <property type="entry name" value="Homeobox_CS"/>
</dbReference>
<dbReference type="PROSITE" id="PS00478">
    <property type="entry name" value="LIM_DOMAIN_1"/>
    <property type="match status" value="2"/>
</dbReference>
<feature type="non-terminal residue" evidence="14">
    <location>
        <position position="370"/>
    </location>
</feature>
<keyword evidence="6 9" id="KW-0238">DNA-binding</keyword>
<sequence length="370" mass="42024">MDSHYEFEDIKPLCAITEVVNSIGNDFLRQTLHPDPCAHCALPIHDKFLCRIRDTSYHEHCLNCSICHLRLSASCYERNGQLYCQQHYFESHSPYHCLRCKQGIAPYDVVYKVTPTMTFHAECHKCSRCGKQFSTGQQVSIDEPQGEVYCLPNECGFYTQLEASGSSDGTPIYADEGSPLQNFQEPGPSNLCANLKIDVDEPVLDPTMGGLLDPMSLPFVFPYDHPGFAYVDAFDDDNKFLKRRGPRTTIKQNQLDVLNRIFTTTPKPSKHARAKLAGETGLSMRVIQVWFQNRRSKERRLKHLCNYLRHFEQRGLPPPPMHFPDDLASEVGMDPSTSSLQSLHHPLGEPLHLQIPMYSIEQGGTPKNMH</sequence>
<dbReference type="GO" id="GO:0005634">
    <property type="term" value="C:nucleus"/>
    <property type="evidence" value="ECO:0007669"/>
    <property type="project" value="UniProtKB-SubCell"/>
</dbReference>
<keyword evidence="2 10" id="KW-0479">Metal-binding</keyword>
<dbReference type="PROSITE" id="PS50023">
    <property type="entry name" value="LIM_DOMAIN_2"/>
    <property type="match status" value="2"/>
</dbReference>
<dbReference type="PANTHER" id="PTHR24208:SF170">
    <property type="entry name" value="MECHANOSENSORY PROTEIN 3"/>
    <property type="match status" value="1"/>
</dbReference>
<dbReference type="GO" id="GO:0030182">
    <property type="term" value="P:neuron differentiation"/>
    <property type="evidence" value="ECO:0007669"/>
    <property type="project" value="TreeGrafter"/>
</dbReference>
<dbReference type="Gene3D" id="1.10.10.60">
    <property type="entry name" value="Homeodomain-like"/>
    <property type="match status" value="1"/>
</dbReference>
<evidence type="ECO:0000256" key="11">
    <source>
        <dbReference type="RuleBase" id="RU000682"/>
    </source>
</evidence>
<evidence type="ECO:0000313" key="14">
    <source>
        <dbReference type="EMBL" id="CAJ0565509.1"/>
    </source>
</evidence>
<evidence type="ECO:0000256" key="7">
    <source>
        <dbReference type="ARBA" id="ARBA00023155"/>
    </source>
</evidence>
<evidence type="ECO:0000259" key="12">
    <source>
        <dbReference type="PROSITE" id="PS50023"/>
    </source>
</evidence>
<dbReference type="Gene3D" id="2.10.110.10">
    <property type="entry name" value="Cysteine Rich Protein"/>
    <property type="match status" value="2"/>
</dbReference>
<evidence type="ECO:0000256" key="5">
    <source>
        <dbReference type="ARBA" id="ARBA00023038"/>
    </source>
</evidence>
<evidence type="ECO:0000259" key="13">
    <source>
        <dbReference type="PROSITE" id="PS50071"/>
    </source>
</evidence>
<dbReference type="PROSITE" id="PS50071">
    <property type="entry name" value="HOMEOBOX_2"/>
    <property type="match status" value="1"/>
</dbReference>
<keyword evidence="8 9" id="KW-0539">Nucleus</keyword>
<comment type="caution">
    <text evidence="14">The sequence shown here is derived from an EMBL/GenBank/DDBJ whole genome shotgun (WGS) entry which is preliminary data.</text>
</comment>
<dbReference type="SUPFAM" id="SSF46689">
    <property type="entry name" value="Homeodomain-like"/>
    <property type="match status" value="1"/>
</dbReference>
<evidence type="ECO:0000256" key="3">
    <source>
        <dbReference type="ARBA" id="ARBA00022737"/>
    </source>
</evidence>
<dbReference type="CDD" id="cd00086">
    <property type="entry name" value="homeodomain"/>
    <property type="match status" value="1"/>
</dbReference>
<dbReference type="GO" id="GO:0000977">
    <property type="term" value="F:RNA polymerase II transcription regulatory region sequence-specific DNA binding"/>
    <property type="evidence" value="ECO:0007669"/>
    <property type="project" value="TreeGrafter"/>
</dbReference>
<dbReference type="InterPro" id="IPR001781">
    <property type="entry name" value="Znf_LIM"/>
</dbReference>
<dbReference type="GO" id="GO:0000981">
    <property type="term" value="F:DNA-binding transcription factor activity, RNA polymerase II-specific"/>
    <property type="evidence" value="ECO:0007669"/>
    <property type="project" value="InterPro"/>
</dbReference>
<feature type="DNA-binding region" description="Homeobox" evidence="9">
    <location>
        <begin position="243"/>
        <end position="302"/>
    </location>
</feature>